<feature type="compositionally biased region" description="Basic and acidic residues" evidence="1">
    <location>
        <begin position="421"/>
        <end position="431"/>
    </location>
</feature>
<reference evidence="2" key="1">
    <citation type="submission" date="2019-11" db="EMBL/GenBank/DDBJ databases">
        <authorList>
            <person name="Liu Y."/>
            <person name="Hou J."/>
            <person name="Li T.-Q."/>
            <person name="Guan C.-H."/>
            <person name="Wu X."/>
            <person name="Wu H.-Z."/>
            <person name="Ling F."/>
            <person name="Zhang R."/>
            <person name="Shi X.-G."/>
            <person name="Ren J.-P."/>
            <person name="Chen E.-F."/>
            <person name="Sun J.-M."/>
        </authorList>
    </citation>
    <scope>NUCLEOTIDE SEQUENCE</scope>
    <source>
        <strain evidence="2">Adult_tree_wgs_1</strain>
        <tissue evidence="2">Leaves</tissue>
    </source>
</reference>
<proteinExistence type="predicted"/>
<evidence type="ECO:0000313" key="3">
    <source>
        <dbReference type="Proteomes" id="UP000626092"/>
    </source>
</evidence>
<dbReference type="AlphaFoldDB" id="A0A834G781"/>
<feature type="compositionally biased region" description="Acidic residues" evidence="1">
    <location>
        <begin position="386"/>
        <end position="399"/>
    </location>
</feature>
<dbReference type="Proteomes" id="UP000626092">
    <property type="component" value="Unassembled WGS sequence"/>
</dbReference>
<comment type="caution">
    <text evidence="2">The sequence shown here is derived from an EMBL/GenBank/DDBJ whole genome shotgun (WGS) entry which is preliminary data.</text>
</comment>
<keyword evidence="3" id="KW-1185">Reference proteome</keyword>
<evidence type="ECO:0000256" key="1">
    <source>
        <dbReference type="SAM" id="MobiDB-lite"/>
    </source>
</evidence>
<name>A0A834G781_RHOSS</name>
<accession>A0A834G781</accession>
<organism evidence="2 3">
    <name type="scientific">Rhododendron simsii</name>
    <name type="common">Sims's rhododendron</name>
    <dbReference type="NCBI Taxonomy" id="118357"/>
    <lineage>
        <taxon>Eukaryota</taxon>
        <taxon>Viridiplantae</taxon>
        <taxon>Streptophyta</taxon>
        <taxon>Embryophyta</taxon>
        <taxon>Tracheophyta</taxon>
        <taxon>Spermatophyta</taxon>
        <taxon>Magnoliopsida</taxon>
        <taxon>eudicotyledons</taxon>
        <taxon>Gunneridae</taxon>
        <taxon>Pentapetalae</taxon>
        <taxon>asterids</taxon>
        <taxon>Ericales</taxon>
        <taxon>Ericaceae</taxon>
        <taxon>Ericoideae</taxon>
        <taxon>Rhodoreae</taxon>
        <taxon>Rhododendron</taxon>
    </lineage>
</organism>
<dbReference type="EMBL" id="WJXA01000011">
    <property type="protein sequence ID" value="KAF7127212.1"/>
    <property type="molecule type" value="Genomic_DNA"/>
</dbReference>
<gene>
    <name evidence="2" type="ORF">RHSIM_Rhsim11G0005100</name>
</gene>
<feature type="compositionally biased region" description="Basic and acidic residues" evidence="1">
    <location>
        <begin position="400"/>
        <end position="410"/>
    </location>
</feature>
<evidence type="ECO:0008006" key="4">
    <source>
        <dbReference type="Google" id="ProtNLM"/>
    </source>
</evidence>
<protein>
    <recommendedName>
        <fullName evidence="4">Aminotransferase-like plant mobile domain-containing protein</fullName>
    </recommendedName>
</protein>
<sequence>MALDPLSLSSADERLVEWLRKAYTEAGKYGSRFDREGRARASPKSGKTSWSCWLRYFFKDLPPPGTAPPAGQASEFYGKMYDSDLHLAGFLLYWLSFFVIPNFSYEGPNHTIFPLAVSLARRDFVLLGPLFLGSLFHHLDQVHADIERSMGCYDMVSVVHTQFLMAFCFEHFPSLASSPAEISGENDRTVDFQTEGITVSASALAVFAAARRVLSLHCVWKGRALCCIVPTGAFVGELTEGFNVVVLSRNDRETFFTANGHLAWGRNLDSFINYVCGVPEILTLSDVYHRDMSLRSPKARQPGWRGKKSYWASSSTTPAASHGVTIAAPLSTVIPPRLTLFEPIPFFRVPLLKQQGPLALKRPCSSLRHEVKEYTPLSKKVVVDLAEGESDGTDNDSEGGDGRNSERVEGSDADSSEGDGNEGRDGGRGDGENLGVDTTHLVVEQDEDDDDKSSLIPRRRIPTEGFLSIPDINQLAPEAVAPQLPRGEVVKSAFDPFRRRANVPPTGDIATHFQEHDAAVALTNLTSVEVFADFSSIAGGAMLQQHAEARTSHGQEAIEDDSDVRVLKPPISNEEEVLSNEAFFGQFRLTCDETSFLSFVRDRFPYTFFKIRGLYSVTMGRMQLQCLHHFLLSIKDIRELDAAKIMRENEKLWRHCEGAKVALKEAQVALARARDAVVVAEAVVEEHRLVYEHMAEEARLGDRLIDVPLCDTDPFLKKVFG</sequence>
<feature type="region of interest" description="Disordered" evidence="1">
    <location>
        <begin position="386"/>
        <end position="435"/>
    </location>
</feature>
<feature type="compositionally biased region" description="Acidic residues" evidence="1">
    <location>
        <begin position="411"/>
        <end position="420"/>
    </location>
</feature>
<evidence type="ECO:0000313" key="2">
    <source>
        <dbReference type="EMBL" id="KAF7127212.1"/>
    </source>
</evidence>